<sequence length="233" mass="25353">MKKKVLGIIGGVGPLATMLLGEMIVKRTKAKSDQQHVNMVITNNTSIPDRTTYILDRSKANPVPVMISDATKLISIGAEVLAVPCNTAHSFYQDIQKGAGIQMVHMIDETAKRAAQIGAKKVGILATTGTLTTSVYQLACQRAGVQPVVPDEETQKLVMSIIYDDVKASQPVDFLKWQQIISKMDDLSCDYMILGCTELSIVKKELNLGDTYIDSLMVLAESSILACGYELND</sequence>
<dbReference type="RefSeq" id="WP_134209069.1">
    <property type="nucleotide sequence ID" value="NZ_CP038015.1"/>
</dbReference>
<dbReference type="NCBIfam" id="TIGR00035">
    <property type="entry name" value="asp_race"/>
    <property type="match status" value="1"/>
</dbReference>
<reference evidence="3 4" key="1">
    <citation type="submission" date="2019-03" db="EMBL/GenBank/DDBJ databases">
        <title>Complete genome sequence of Paenisporosarcina antarctica CGMCC 1.6503T.</title>
        <authorList>
            <person name="Rong J.-C."/>
            <person name="Chi N.-Y."/>
            <person name="Zhang Q.-F."/>
        </authorList>
    </citation>
    <scope>NUCLEOTIDE SEQUENCE [LARGE SCALE GENOMIC DNA]</scope>
    <source>
        <strain evidence="3 4">CGMCC 1.6503</strain>
    </source>
</reference>
<dbReference type="EC" id="5.1.1.-" evidence="3"/>
<evidence type="ECO:0000256" key="1">
    <source>
        <dbReference type="ARBA" id="ARBA00007847"/>
    </source>
</evidence>
<dbReference type="InterPro" id="IPR001920">
    <property type="entry name" value="Asp/Glu_race"/>
</dbReference>
<dbReference type="EMBL" id="CP038015">
    <property type="protein sequence ID" value="QBP40335.1"/>
    <property type="molecule type" value="Genomic_DNA"/>
</dbReference>
<dbReference type="InterPro" id="IPR033134">
    <property type="entry name" value="Asp/Glu_racemase_AS_2"/>
</dbReference>
<accession>A0A4V1AMS9</accession>
<dbReference type="InterPro" id="IPR015942">
    <property type="entry name" value="Asp/Glu/hydantoin_racemase"/>
</dbReference>
<evidence type="ECO:0000313" key="4">
    <source>
        <dbReference type="Proteomes" id="UP000294292"/>
    </source>
</evidence>
<organism evidence="3 4">
    <name type="scientific">Paenisporosarcina antarctica</name>
    <dbReference type="NCBI Taxonomy" id="417367"/>
    <lineage>
        <taxon>Bacteria</taxon>
        <taxon>Bacillati</taxon>
        <taxon>Bacillota</taxon>
        <taxon>Bacilli</taxon>
        <taxon>Bacillales</taxon>
        <taxon>Caryophanaceae</taxon>
        <taxon>Paenisporosarcina</taxon>
    </lineage>
</organism>
<dbReference type="PROSITE" id="PS00924">
    <property type="entry name" value="ASP_GLU_RACEMASE_2"/>
    <property type="match status" value="1"/>
</dbReference>
<dbReference type="Pfam" id="PF01177">
    <property type="entry name" value="Asp_Glu_race"/>
    <property type="match status" value="1"/>
</dbReference>
<dbReference type="Proteomes" id="UP000294292">
    <property type="component" value="Chromosome"/>
</dbReference>
<protein>
    <submittedName>
        <fullName evidence="3">Amino acid racemase</fullName>
        <ecNumber evidence="3">5.1.1.-</ecNumber>
    </submittedName>
</protein>
<dbReference type="GO" id="GO:0047661">
    <property type="term" value="F:amino-acid racemase activity"/>
    <property type="evidence" value="ECO:0007669"/>
    <property type="project" value="InterPro"/>
</dbReference>
<name>A0A4V1AMS9_9BACL</name>
<dbReference type="SUPFAM" id="SSF53681">
    <property type="entry name" value="Aspartate/glutamate racemase"/>
    <property type="match status" value="2"/>
</dbReference>
<keyword evidence="4" id="KW-1185">Reference proteome</keyword>
<dbReference type="AlphaFoldDB" id="A0A4V1AMS9"/>
<dbReference type="InterPro" id="IPR004380">
    <property type="entry name" value="Asp_race"/>
</dbReference>
<dbReference type="KEGG" id="panc:E2636_03845"/>
<gene>
    <name evidence="3" type="ORF">E2636_03845</name>
</gene>
<evidence type="ECO:0000313" key="3">
    <source>
        <dbReference type="EMBL" id="QBP40335.1"/>
    </source>
</evidence>
<evidence type="ECO:0000256" key="2">
    <source>
        <dbReference type="ARBA" id="ARBA00023235"/>
    </source>
</evidence>
<proteinExistence type="inferred from homology"/>
<dbReference type="OrthoDB" id="9803739at2"/>
<keyword evidence="2 3" id="KW-0413">Isomerase</keyword>
<dbReference type="PANTHER" id="PTHR21198:SF7">
    <property type="entry name" value="ASPARTATE-GLUTAMATE RACEMASE FAMILY"/>
    <property type="match status" value="1"/>
</dbReference>
<comment type="similarity">
    <text evidence="1">Belongs to the aspartate/glutamate racemases family.</text>
</comment>
<dbReference type="PANTHER" id="PTHR21198">
    <property type="entry name" value="GLUTAMATE RACEMASE"/>
    <property type="match status" value="1"/>
</dbReference>
<dbReference type="Gene3D" id="3.40.50.1860">
    <property type="match status" value="2"/>
</dbReference>